<comment type="caution">
    <text evidence="6">The sequence shown here is derived from an EMBL/GenBank/DDBJ whole genome shotgun (WGS) entry which is preliminary data.</text>
</comment>
<dbReference type="InterPro" id="IPR006140">
    <property type="entry name" value="D-isomer_DH_NAD-bd"/>
</dbReference>
<dbReference type="SUPFAM" id="SSF51735">
    <property type="entry name" value="NAD(P)-binding Rossmann-fold domains"/>
    <property type="match status" value="1"/>
</dbReference>
<dbReference type="InterPro" id="IPR029753">
    <property type="entry name" value="D-isomer_DH_CS"/>
</dbReference>
<gene>
    <name evidence="6" type="ORF">ACFP81_00810</name>
</gene>
<evidence type="ECO:0000256" key="2">
    <source>
        <dbReference type="ARBA" id="ARBA00023027"/>
    </source>
</evidence>
<evidence type="ECO:0000313" key="6">
    <source>
        <dbReference type="EMBL" id="MFC6590719.1"/>
    </source>
</evidence>
<reference evidence="7" key="1">
    <citation type="journal article" date="2019" name="Int. J. Syst. Evol. Microbiol.">
        <title>The Global Catalogue of Microorganisms (GCM) 10K type strain sequencing project: providing services to taxonomists for standard genome sequencing and annotation.</title>
        <authorList>
            <consortium name="The Broad Institute Genomics Platform"/>
            <consortium name="The Broad Institute Genome Sequencing Center for Infectious Disease"/>
            <person name="Wu L."/>
            <person name="Ma J."/>
        </authorList>
    </citation>
    <scope>NUCLEOTIDE SEQUENCE [LARGE SCALE GENOMIC DNA]</scope>
    <source>
        <strain evidence="7">CGMCC 1.15772</strain>
    </source>
</reference>
<accession>A0ABW1YCU3</accession>
<dbReference type="EMBL" id="JBHSWD010000001">
    <property type="protein sequence ID" value="MFC6590719.1"/>
    <property type="molecule type" value="Genomic_DNA"/>
</dbReference>
<dbReference type="PROSITE" id="PS00671">
    <property type="entry name" value="D_2_HYDROXYACID_DH_3"/>
    <property type="match status" value="1"/>
</dbReference>
<dbReference type="InterPro" id="IPR036291">
    <property type="entry name" value="NAD(P)-bd_dom_sf"/>
</dbReference>
<name>A0ABW1YCU3_9DEIO</name>
<dbReference type="InterPro" id="IPR006139">
    <property type="entry name" value="D-isomer_2_OHA_DH_cat_dom"/>
</dbReference>
<proteinExistence type="inferred from homology"/>
<evidence type="ECO:0000259" key="5">
    <source>
        <dbReference type="Pfam" id="PF02826"/>
    </source>
</evidence>
<keyword evidence="2" id="KW-0520">NAD</keyword>
<dbReference type="Pfam" id="PF02826">
    <property type="entry name" value="2-Hacid_dh_C"/>
    <property type="match status" value="1"/>
</dbReference>
<evidence type="ECO:0000313" key="7">
    <source>
        <dbReference type="Proteomes" id="UP001596297"/>
    </source>
</evidence>
<feature type="domain" description="D-isomer specific 2-hydroxyacid dehydrogenase catalytic" evidence="4">
    <location>
        <begin position="34"/>
        <end position="294"/>
    </location>
</feature>
<dbReference type="PANTHER" id="PTHR43333:SF1">
    <property type="entry name" value="D-ISOMER SPECIFIC 2-HYDROXYACID DEHYDROGENASE NAD-BINDING DOMAIN-CONTAINING PROTEIN"/>
    <property type="match status" value="1"/>
</dbReference>
<dbReference type="SUPFAM" id="SSF52283">
    <property type="entry name" value="Formate/glycerate dehydrogenase catalytic domain-like"/>
    <property type="match status" value="1"/>
</dbReference>
<evidence type="ECO:0000256" key="3">
    <source>
        <dbReference type="RuleBase" id="RU003719"/>
    </source>
</evidence>
<keyword evidence="1 3" id="KW-0560">Oxidoreductase</keyword>
<dbReference type="Pfam" id="PF00389">
    <property type="entry name" value="2-Hacid_dh"/>
    <property type="match status" value="1"/>
</dbReference>
<dbReference type="Proteomes" id="UP001596297">
    <property type="component" value="Unassembled WGS sequence"/>
</dbReference>
<feature type="domain" description="D-isomer specific 2-hydroxyacid dehydrogenase NAD-binding" evidence="5">
    <location>
        <begin position="100"/>
        <end position="263"/>
    </location>
</feature>
<protein>
    <submittedName>
        <fullName evidence="6">D-2-hydroxyacid dehydrogenase</fullName>
    </submittedName>
</protein>
<comment type="similarity">
    <text evidence="3">Belongs to the D-isomer specific 2-hydroxyacid dehydrogenase family.</text>
</comment>
<organism evidence="6 7">
    <name type="scientific">Deinococcus lacus</name>
    <dbReference type="NCBI Taxonomy" id="392561"/>
    <lineage>
        <taxon>Bacteria</taxon>
        <taxon>Thermotogati</taxon>
        <taxon>Deinococcota</taxon>
        <taxon>Deinococci</taxon>
        <taxon>Deinococcales</taxon>
        <taxon>Deinococcaceae</taxon>
        <taxon>Deinococcus</taxon>
    </lineage>
</organism>
<keyword evidence="7" id="KW-1185">Reference proteome</keyword>
<dbReference type="PANTHER" id="PTHR43333">
    <property type="entry name" value="2-HACID_DH_C DOMAIN-CONTAINING PROTEIN"/>
    <property type="match status" value="1"/>
</dbReference>
<evidence type="ECO:0000256" key="1">
    <source>
        <dbReference type="ARBA" id="ARBA00023002"/>
    </source>
</evidence>
<sequence length="300" mass="31979">MNILIPDLPEFQRLSMTGATLIPYDPRAPQPERLAAGADGLILWASPKAAYQALLQASGLRWVLTLTAGVDHVADLTPPGVELYNASKLHDHAVATHVLAGMLAAARGLHLFRDAQRASSWQRREQLATLRGAQVVIWGFGHIGRLLGDMLSPLGAEVSGIRSSDTPEQRAALLAGADWTVLLLPSTPQTRGTVNAEQLAVLKPGSWLVNAGRGDLVDTGALVARLQSGHLGGAVLDVTDPEPLPADHPLWQLENVILTPHVGSATADVLERASAYATEFVETLLLGRAPEGLVDRERGY</sequence>
<dbReference type="Gene3D" id="3.40.50.720">
    <property type="entry name" value="NAD(P)-binding Rossmann-like Domain"/>
    <property type="match status" value="2"/>
</dbReference>
<evidence type="ECO:0000259" key="4">
    <source>
        <dbReference type="Pfam" id="PF00389"/>
    </source>
</evidence>
<dbReference type="CDD" id="cd05300">
    <property type="entry name" value="2-Hacid_dh_1"/>
    <property type="match status" value="1"/>
</dbReference>
<dbReference type="RefSeq" id="WP_380081736.1">
    <property type="nucleotide sequence ID" value="NZ_JBHSWD010000001.1"/>
</dbReference>